<evidence type="ECO:0000256" key="13">
    <source>
        <dbReference type="RuleBase" id="RU003879"/>
    </source>
</evidence>
<evidence type="ECO:0000256" key="14">
    <source>
        <dbReference type="SAM" id="Phobius"/>
    </source>
</evidence>
<comment type="caution">
    <text evidence="15">The sequence shown here is derived from an EMBL/GenBank/DDBJ whole genome shotgun (WGS) entry which is preliminary data.</text>
</comment>
<dbReference type="GeneID" id="93427098"/>
<accession>A0A095Z973</accession>
<dbReference type="OrthoDB" id="9798629at2"/>
<gene>
    <name evidence="15" type="ORF">HMPREF2130_05625</name>
</gene>
<dbReference type="InterPro" id="IPR014171">
    <property type="entry name" value="TonB_ExbD_2"/>
</dbReference>
<comment type="subunit">
    <text evidence="4">The accessory proteins ExbB and ExbD seem to form a complex with TonB.</text>
</comment>
<dbReference type="RefSeq" id="WP_018026931.1">
    <property type="nucleotide sequence ID" value="NZ_JRNI01000019.1"/>
</dbReference>
<dbReference type="EMBL" id="JRNI01000019">
    <property type="protein sequence ID" value="KGF30896.1"/>
    <property type="molecule type" value="Genomic_DNA"/>
</dbReference>
<keyword evidence="11 14" id="KW-1133">Transmembrane helix</keyword>
<keyword evidence="8" id="KW-0997">Cell inner membrane</keyword>
<evidence type="ECO:0000256" key="5">
    <source>
        <dbReference type="ARBA" id="ARBA00022090"/>
    </source>
</evidence>
<dbReference type="GO" id="GO:0015031">
    <property type="term" value="P:protein transport"/>
    <property type="evidence" value="ECO:0007669"/>
    <property type="project" value="UniProtKB-KW"/>
</dbReference>
<proteinExistence type="inferred from homology"/>
<evidence type="ECO:0000256" key="11">
    <source>
        <dbReference type="ARBA" id="ARBA00022989"/>
    </source>
</evidence>
<comment type="subcellular location">
    <subcellularLocation>
        <location evidence="2">Cell inner membrane</location>
        <topology evidence="2">Single-pass type II membrane protein</topology>
    </subcellularLocation>
    <subcellularLocation>
        <location evidence="13">Cell membrane</location>
        <topology evidence="13">Single-pass type II membrane protein</topology>
    </subcellularLocation>
</comment>
<feature type="transmembrane region" description="Helical" evidence="14">
    <location>
        <begin position="12"/>
        <end position="30"/>
    </location>
</feature>
<organism evidence="15 16">
    <name type="scientific">Oligella urethralis DNF00040</name>
    <dbReference type="NCBI Taxonomy" id="1401065"/>
    <lineage>
        <taxon>Bacteria</taxon>
        <taxon>Pseudomonadati</taxon>
        <taxon>Pseudomonadota</taxon>
        <taxon>Betaproteobacteria</taxon>
        <taxon>Burkholderiales</taxon>
        <taxon>Alcaligenaceae</taxon>
        <taxon>Oligella</taxon>
    </lineage>
</organism>
<dbReference type="InterPro" id="IPR003400">
    <property type="entry name" value="ExbD"/>
</dbReference>
<evidence type="ECO:0000256" key="9">
    <source>
        <dbReference type="ARBA" id="ARBA00022692"/>
    </source>
</evidence>
<evidence type="ECO:0000256" key="2">
    <source>
        <dbReference type="ARBA" id="ARBA00004249"/>
    </source>
</evidence>
<comment type="similarity">
    <text evidence="3 13">Belongs to the ExbD/TolR family.</text>
</comment>
<dbReference type="NCBIfam" id="TIGR02804">
    <property type="entry name" value="ExbD_2"/>
    <property type="match status" value="1"/>
</dbReference>
<protein>
    <recommendedName>
        <fullName evidence="5">Biopolymer transport protein ExbD</fullName>
    </recommendedName>
</protein>
<keyword evidence="7" id="KW-1003">Cell membrane</keyword>
<evidence type="ECO:0000256" key="6">
    <source>
        <dbReference type="ARBA" id="ARBA00022448"/>
    </source>
</evidence>
<evidence type="ECO:0000313" key="15">
    <source>
        <dbReference type="EMBL" id="KGF30896.1"/>
    </source>
</evidence>
<dbReference type="GO" id="GO:0005886">
    <property type="term" value="C:plasma membrane"/>
    <property type="evidence" value="ECO:0007669"/>
    <property type="project" value="UniProtKB-SubCell"/>
</dbReference>
<dbReference type="PANTHER" id="PTHR30558:SF12">
    <property type="entry name" value="BIOPOLYMER TRANSPORT PROTEIN EXBD"/>
    <property type="match status" value="1"/>
</dbReference>
<keyword evidence="6 13" id="KW-0813">Transport</keyword>
<evidence type="ECO:0000256" key="8">
    <source>
        <dbReference type="ARBA" id="ARBA00022519"/>
    </source>
</evidence>
<evidence type="ECO:0000256" key="4">
    <source>
        <dbReference type="ARBA" id="ARBA00011471"/>
    </source>
</evidence>
<keyword evidence="9 13" id="KW-0812">Transmembrane</keyword>
<sequence length="129" mass="14089">MQKFDGINVVPFIDIMLVLLAIVLATATFISQGKIQVNLPQSNNSTSLASQDLAVVVVVDQAGHYFIDDKPQSLSELEALMTQQSDQPITIKVDATAPFQSFLSLTDILNKQNLSKVTVITEKSSTEQH</sequence>
<evidence type="ECO:0000256" key="1">
    <source>
        <dbReference type="ARBA" id="ARBA00003540"/>
    </source>
</evidence>
<evidence type="ECO:0000313" key="16">
    <source>
        <dbReference type="Proteomes" id="UP000029629"/>
    </source>
</evidence>
<evidence type="ECO:0000256" key="12">
    <source>
        <dbReference type="ARBA" id="ARBA00023136"/>
    </source>
</evidence>
<evidence type="ECO:0000256" key="3">
    <source>
        <dbReference type="ARBA" id="ARBA00005811"/>
    </source>
</evidence>
<reference evidence="15 16" key="1">
    <citation type="submission" date="2014-07" db="EMBL/GenBank/DDBJ databases">
        <authorList>
            <person name="McCorrison J."/>
            <person name="Sanka R."/>
            <person name="Torralba M."/>
            <person name="Gillis M."/>
            <person name="Haft D.H."/>
            <person name="Methe B."/>
            <person name="Sutton G."/>
            <person name="Nelson K.E."/>
        </authorList>
    </citation>
    <scope>NUCLEOTIDE SEQUENCE [LARGE SCALE GENOMIC DNA]</scope>
    <source>
        <strain evidence="15 16">DNF00040</strain>
    </source>
</reference>
<dbReference type="GO" id="GO:0022857">
    <property type="term" value="F:transmembrane transporter activity"/>
    <property type="evidence" value="ECO:0007669"/>
    <property type="project" value="InterPro"/>
</dbReference>
<dbReference type="eggNOG" id="COG0848">
    <property type="taxonomic scope" value="Bacteria"/>
</dbReference>
<dbReference type="Proteomes" id="UP000029629">
    <property type="component" value="Unassembled WGS sequence"/>
</dbReference>
<keyword evidence="10 13" id="KW-0653">Protein transport</keyword>
<comment type="function">
    <text evidence="1">Involved in the TonB-dependent energy-dependent transport of various receptor-bound substrates.</text>
</comment>
<dbReference type="Pfam" id="PF02472">
    <property type="entry name" value="ExbD"/>
    <property type="match status" value="1"/>
</dbReference>
<dbReference type="Gene3D" id="3.30.420.270">
    <property type="match status" value="1"/>
</dbReference>
<dbReference type="AlphaFoldDB" id="A0A095Z973"/>
<evidence type="ECO:0000256" key="10">
    <source>
        <dbReference type="ARBA" id="ARBA00022927"/>
    </source>
</evidence>
<evidence type="ECO:0000256" key="7">
    <source>
        <dbReference type="ARBA" id="ARBA00022475"/>
    </source>
</evidence>
<dbReference type="PANTHER" id="PTHR30558">
    <property type="entry name" value="EXBD MEMBRANE COMPONENT OF PMF-DRIVEN MACROMOLECULE IMPORT SYSTEM"/>
    <property type="match status" value="1"/>
</dbReference>
<keyword evidence="16" id="KW-1185">Reference proteome</keyword>
<name>A0A095Z973_9BURK</name>
<keyword evidence="12 14" id="KW-0472">Membrane</keyword>